<evidence type="ECO:0000313" key="2">
    <source>
        <dbReference type="Proteomes" id="UP000632659"/>
    </source>
</evidence>
<sequence>MGKPVIIYGKSGSGKSRSLKNFAKDEIFLVNVEGKDLPFRGKFEYTYRSDNYEKIKQQLSKMPLKTAVIDDAGYLLTNMFMSRHSAGAKGNATFELYNDIGDEFWKLIRFIKLSLPEDTIVYLMMHEDVKDSGEVQLKTIGRLLDEKVNIQGMVTIVLRCMSQDGKHFFRTHTDGMDITKSPEDMFESDEIDNDLKFVDQKIREYWEI</sequence>
<reference evidence="1" key="1">
    <citation type="submission" date="2020-08" db="EMBL/GenBank/DDBJ databases">
        <title>Genome public.</title>
        <authorList>
            <person name="Liu C."/>
            <person name="Sun Q."/>
        </authorList>
    </citation>
    <scope>NUCLEOTIDE SEQUENCE</scope>
    <source>
        <strain evidence="1">NSJ-15</strain>
    </source>
</reference>
<gene>
    <name evidence="1" type="ORF">H8702_07835</name>
</gene>
<organism evidence="1 2">
    <name type="scientific">Massiliimalia timonensis</name>
    <dbReference type="NCBI Taxonomy" id="1987501"/>
    <lineage>
        <taxon>Bacteria</taxon>
        <taxon>Bacillati</taxon>
        <taxon>Bacillota</taxon>
        <taxon>Clostridia</taxon>
        <taxon>Eubacteriales</taxon>
        <taxon>Oscillospiraceae</taxon>
        <taxon>Massiliimalia</taxon>
    </lineage>
</organism>
<dbReference type="Proteomes" id="UP000632659">
    <property type="component" value="Unassembled WGS sequence"/>
</dbReference>
<evidence type="ECO:0000313" key="1">
    <source>
        <dbReference type="EMBL" id="MBC8611031.1"/>
    </source>
</evidence>
<keyword evidence="2" id="KW-1185">Reference proteome</keyword>
<proteinExistence type="predicted"/>
<comment type="caution">
    <text evidence="1">The sequence shown here is derived from an EMBL/GenBank/DDBJ whole genome shotgun (WGS) entry which is preliminary data.</text>
</comment>
<protein>
    <submittedName>
        <fullName evidence="1">AAA family ATPase</fullName>
    </submittedName>
</protein>
<dbReference type="Pfam" id="PF13479">
    <property type="entry name" value="AAA_24"/>
    <property type="match status" value="1"/>
</dbReference>
<name>A0A8J6P193_9FIRM</name>
<accession>A0A8J6P193</accession>
<dbReference type="EMBL" id="JACRTL010000004">
    <property type="protein sequence ID" value="MBC8611031.1"/>
    <property type="molecule type" value="Genomic_DNA"/>
</dbReference>
<dbReference type="AlphaFoldDB" id="A0A8J6P193"/>